<keyword evidence="6" id="KW-0808">Transferase</keyword>
<dbReference type="GO" id="GO:0009102">
    <property type="term" value="P:biotin biosynthetic process"/>
    <property type="evidence" value="ECO:0007669"/>
    <property type="project" value="UniProtKB-UniPathway"/>
</dbReference>
<evidence type="ECO:0000256" key="14">
    <source>
        <dbReference type="ARBA" id="ARBA00034078"/>
    </source>
</evidence>
<protein>
    <recommendedName>
        <fullName evidence="4">biotin synthase</fullName>
        <ecNumber evidence="4">2.8.1.6</ecNumber>
    </recommendedName>
</protein>
<dbReference type="SFLD" id="SFLDG01278">
    <property type="entry name" value="biotin_synthase_like"/>
    <property type="match status" value="1"/>
</dbReference>
<evidence type="ECO:0000256" key="3">
    <source>
        <dbReference type="ARBA" id="ARBA00010765"/>
    </source>
</evidence>
<dbReference type="PROSITE" id="PS51918">
    <property type="entry name" value="RADICAL_SAM"/>
    <property type="match status" value="1"/>
</dbReference>
<dbReference type="GO" id="GO:0046872">
    <property type="term" value="F:metal ion binding"/>
    <property type="evidence" value="ECO:0007669"/>
    <property type="project" value="UniProtKB-KW"/>
</dbReference>
<evidence type="ECO:0000256" key="5">
    <source>
        <dbReference type="ARBA" id="ARBA00022485"/>
    </source>
</evidence>
<evidence type="ECO:0000256" key="2">
    <source>
        <dbReference type="ARBA" id="ARBA00004942"/>
    </source>
</evidence>
<feature type="domain" description="Radical SAM core" evidence="15">
    <location>
        <begin position="154"/>
        <end position="386"/>
    </location>
</feature>
<evidence type="ECO:0000313" key="17">
    <source>
        <dbReference type="Proteomes" id="UP000033647"/>
    </source>
</evidence>
<keyword evidence="9" id="KW-0479">Metal-binding</keyword>
<keyword evidence="13" id="KW-0496">Mitochondrion</keyword>
<dbReference type="GO" id="GO:0051539">
    <property type="term" value="F:4 iron, 4 sulfur cluster binding"/>
    <property type="evidence" value="ECO:0007669"/>
    <property type="project" value="UniProtKB-KW"/>
</dbReference>
<proteinExistence type="inferred from homology"/>
<evidence type="ECO:0000256" key="13">
    <source>
        <dbReference type="ARBA" id="ARBA00023128"/>
    </source>
</evidence>
<dbReference type="SFLD" id="SFLDG01060">
    <property type="entry name" value="BATS_domain_containing"/>
    <property type="match status" value="1"/>
</dbReference>
<dbReference type="PANTHER" id="PTHR22976:SF2">
    <property type="entry name" value="BIOTIN SYNTHASE, MITOCHONDRIAL"/>
    <property type="match status" value="1"/>
</dbReference>
<reference evidence="16 17" key="1">
    <citation type="submission" date="2015-03" db="EMBL/GenBank/DDBJ databases">
        <title>RNA-seq based gene annotation and comparative genomics of four Zymoseptoria species reveal species-specific pathogenicity related genes and transposable element activity.</title>
        <authorList>
            <person name="Grandaubert J."/>
            <person name="Bhattacharyya A."/>
            <person name="Stukenbrock E.H."/>
        </authorList>
    </citation>
    <scope>NUCLEOTIDE SEQUENCE [LARGE SCALE GENOMIC DNA]</scope>
    <source>
        <strain evidence="16 17">Zb18110</strain>
    </source>
</reference>
<dbReference type="InterPro" id="IPR006638">
    <property type="entry name" value="Elp3/MiaA/NifB-like_rSAM"/>
</dbReference>
<keyword evidence="8" id="KW-0001">2Fe-2S</keyword>
<dbReference type="HAMAP" id="MF_01694">
    <property type="entry name" value="BioB"/>
    <property type="match status" value="1"/>
</dbReference>
<organism evidence="16 17">
    <name type="scientific">Zymoseptoria brevis</name>
    <dbReference type="NCBI Taxonomy" id="1047168"/>
    <lineage>
        <taxon>Eukaryota</taxon>
        <taxon>Fungi</taxon>
        <taxon>Dikarya</taxon>
        <taxon>Ascomycota</taxon>
        <taxon>Pezizomycotina</taxon>
        <taxon>Dothideomycetes</taxon>
        <taxon>Dothideomycetidae</taxon>
        <taxon>Mycosphaerellales</taxon>
        <taxon>Mycosphaerellaceae</taxon>
        <taxon>Zymoseptoria</taxon>
    </lineage>
</organism>
<dbReference type="Proteomes" id="UP000033647">
    <property type="component" value="Unassembled WGS sequence"/>
</dbReference>
<keyword evidence="17" id="KW-1185">Reference proteome</keyword>
<keyword evidence="10" id="KW-0093">Biotin biosynthesis</keyword>
<evidence type="ECO:0000256" key="11">
    <source>
        <dbReference type="ARBA" id="ARBA00023004"/>
    </source>
</evidence>
<evidence type="ECO:0000259" key="15">
    <source>
        <dbReference type="PROSITE" id="PS51918"/>
    </source>
</evidence>
<dbReference type="STRING" id="1047168.A0A0F4GV67"/>
<dbReference type="SMART" id="SM00876">
    <property type="entry name" value="BATS"/>
    <property type="match status" value="1"/>
</dbReference>
<dbReference type="InterPro" id="IPR010722">
    <property type="entry name" value="BATS_dom"/>
</dbReference>
<sequence length="470" mass="50918">MSTRPGSGESGISASVSALSSEVPSHPSSRCLILTHEWRYWIGRRVELSQGDVSLGSDIEVFQRRVAVRSVRSSTSASPTCTRAFSTPVDDSFAPISATPPPPPESTNAVWNAVNARAPRYDWTKDEIREIYNTPLMELAFQAGTLHRRFHSPSAVQMCTLMNIKTGGCSEDCSYCAQSSRYNTGLKATKMSPVDSVLEAARIAKSNGSTRFCMGAAWRDMRGRKTSLKNVKAMVEGIRGMDMEVCVTLGMIDSDQAQELKSAGLTAYNHNLDTSREHYPSVISTRSYDERLQTLSHVRNAGINVCSGGILGLGEKPEDHVGLLYTVSNLPAHPESFPVNALVPIKGTPLGDDPSRKRIEFDAILRTIATARLVMPATIIRIAAGRTTMSEAEQILCFSAGANAVFTGEKMLTTEAVGWDADKAMFQKYGLTGMKPFERGAYKGSSFAEMRGDAAVPSDNAAPVESAVRV</sequence>
<dbReference type="EC" id="2.8.1.6" evidence="4"/>
<evidence type="ECO:0000256" key="9">
    <source>
        <dbReference type="ARBA" id="ARBA00022723"/>
    </source>
</evidence>
<dbReference type="InterPro" id="IPR007197">
    <property type="entry name" value="rSAM"/>
</dbReference>
<dbReference type="Gene3D" id="3.20.20.70">
    <property type="entry name" value="Aldolase class I"/>
    <property type="match status" value="1"/>
</dbReference>
<dbReference type="InterPro" id="IPR024177">
    <property type="entry name" value="Biotin_synthase"/>
</dbReference>
<keyword evidence="11" id="KW-0408">Iron</keyword>
<dbReference type="AlphaFoldDB" id="A0A0F4GV67"/>
<comment type="caution">
    <text evidence="16">The sequence shown here is derived from an EMBL/GenBank/DDBJ whole genome shotgun (WGS) entry which is preliminary data.</text>
</comment>
<dbReference type="GO" id="GO:0004076">
    <property type="term" value="F:biotin synthase activity"/>
    <property type="evidence" value="ECO:0007669"/>
    <property type="project" value="UniProtKB-EC"/>
</dbReference>
<comment type="cofactor">
    <cofactor evidence="14">
        <name>[2Fe-2S] cluster</name>
        <dbReference type="ChEBI" id="CHEBI:190135"/>
    </cofactor>
</comment>
<evidence type="ECO:0000256" key="7">
    <source>
        <dbReference type="ARBA" id="ARBA00022691"/>
    </source>
</evidence>
<dbReference type="OrthoDB" id="2414104at2759"/>
<evidence type="ECO:0000256" key="1">
    <source>
        <dbReference type="ARBA" id="ARBA00001966"/>
    </source>
</evidence>
<dbReference type="Pfam" id="PF06968">
    <property type="entry name" value="BATS"/>
    <property type="match status" value="1"/>
</dbReference>
<evidence type="ECO:0000313" key="16">
    <source>
        <dbReference type="EMBL" id="KJY01129.1"/>
    </source>
</evidence>
<name>A0A0F4GV67_9PEZI</name>
<gene>
    <name evidence="16" type="ORF">TI39_contig302g00031</name>
</gene>
<accession>A0A0F4GV67</accession>
<dbReference type="InterPro" id="IPR058240">
    <property type="entry name" value="rSAM_sf"/>
</dbReference>
<dbReference type="PANTHER" id="PTHR22976">
    <property type="entry name" value="BIOTIN SYNTHASE"/>
    <property type="match status" value="1"/>
</dbReference>
<dbReference type="UniPathway" id="UPA00078">
    <property type="reaction ID" value="UER00162"/>
</dbReference>
<keyword evidence="12" id="KW-0411">Iron-sulfur</keyword>
<dbReference type="Pfam" id="PF04055">
    <property type="entry name" value="Radical_SAM"/>
    <property type="match status" value="1"/>
</dbReference>
<comment type="similarity">
    <text evidence="3">Belongs to the radical SAM superfamily. Biotin synthase family.</text>
</comment>
<dbReference type="CDD" id="cd01335">
    <property type="entry name" value="Radical_SAM"/>
    <property type="match status" value="1"/>
</dbReference>
<evidence type="ECO:0000256" key="10">
    <source>
        <dbReference type="ARBA" id="ARBA00022756"/>
    </source>
</evidence>
<comment type="pathway">
    <text evidence="2">Cofactor biosynthesis; biotin biosynthesis; biotin from 7,8-diaminononanoate: step 2/2.</text>
</comment>
<comment type="cofactor">
    <cofactor evidence="1">
        <name>[4Fe-4S] cluster</name>
        <dbReference type="ChEBI" id="CHEBI:49883"/>
    </cofactor>
</comment>
<keyword evidence="7" id="KW-0949">S-adenosyl-L-methionine</keyword>
<evidence type="ECO:0000256" key="4">
    <source>
        <dbReference type="ARBA" id="ARBA00012236"/>
    </source>
</evidence>
<dbReference type="NCBIfam" id="TIGR00433">
    <property type="entry name" value="bioB"/>
    <property type="match status" value="1"/>
</dbReference>
<dbReference type="InterPro" id="IPR013785">
    <property type="entry name" value="Aldolase_TIM"/>
</dbReference>
<keyword evidence="5" id="KW-0004">4Fe-4S</keyword>
<dbReference type="SFLD" id="SFLDF00272">
    <property type="entry name" value="biotin_synthase"/>
    <property type="match status" value="1"/>
</dbReference>
<dbReference type="InterPro" id="IPR002684">
    <property type="entry name" value="Biotin_synth/BioAB"/>
</dbReference>
<dbReference type="GO" id="GO:0005739">
    <property type="term" value="C:mitochondrion"/>
    <property type="evidence" value="ECO:0007669"/>
    <property type="project" value="TreeGrafter"/>
</dbReference>
<dbReference type="SMART" id="SM00729">
    <property type="entry name" value="Elp3"/>
    <property type="match status" value="1"/>
</dbReference>
<evidence type="ECO:0000256" key="6">
    <source>
        <dbReference type="ARBA" id="ARBA00022679"/>
    </source>
</evidence>
<dbReference type="SUPFAM" id="SSF102114">
    <property type="entry name" value="Radical SAM enzymes"/>
    <property type="match status" value="1"/>
</dbReference>
<dbReference type="GO" id="GO:0051537">
    <property type="term" value="F:2 iron, 2 sulfur cluster binding"/>
    <property type="evidence" value="ECO:0007669"/>
    <property type="project" value="UniProtKB-KW"/>
</dbReference>
<evidence type="ECO:0000256" key="12">
    <source>
        <dbReference type="ARBA" id="ARBA00023014"/>
    </source>
</evidence>
<dbReference type="EMBL" id="LAFY01000294">
    <property type="protein sequence ID" value="KJY01129.1"/>
    <property type="molecule type" value="Genomic_DNA"/>
</dbReference>
<dbReference type="FunFam" id="3.20.20.70:FF:000011">
    <property type="entry name" value="Biotin synthase"/>
    <property type="match status" value="1"/>
</dbReference>
<evidence type="ECO:0000256" key="8">
    <source>
        <dbReference type="ARBA" id="ARBA00022714"/>
    </source>
</evidence>
<dbReference type="SFLD" id="SFLDS00029">
    <property type="entry name" value="Radical_SAM"/>
    <property type="match status" value="1"/>
</dbReference>